<organism evidence="3 4">
    <name type="scientific">Pendulispora rubella</name>
    <dbReference type="NCBI Taxonomy" id="2741070"/>
    <lineage>
        <taxon>Bacteria</taxon>
        <taxon>Pseudomonadati</taxon>
        <taxon>Myxococcota</taxon>
        <taxon>Myxococcia</taxon>
        <taxon>Myxococcales</taxon>
        <taxon>Sorangiineae</taxon>
        <taxon>Pendulisporaceae</taxon>
        <taxon>Pendulispora</taxon>
    </lineage>
</organism>
<reference evidence="3" key="1">
    <citation type="submission" date="2021-12" db="EMBL/GenBank/DDBJ databases">
        <title>Discovery of the Pendulisporaceae a myxobacterial family with distinct sporulation behavior and unique specialized metabolism.</title>
        <authorList>
            <person name="Garcia R."/>
            <person name="Popoff A."/>
            <person name="Bader C.D."/>
            <person name="Loehr J."/>
            <person name="Walesch S."/>
            <person name="Walt C."/>
            <person name="Boldt J."/>
            <person name="Bunk B."/>
            <person name="Haeckl F.J.F.P.J."/>
            <person name="Gunesch A.P."/>
            <person name="Birkelbach J."/>
            <person name="Nuebel U."/>
            <person name="Pietschmann T."/>
            <person name="Bach T."/>
            <person name="Mueller R."/>
        </authorList>
    </citation>
    <scope>NUCLEOTIDE SEQUENCE</scope>
    <source>
        <strain evidence="3">MSr11367</strain>
    </source>
</reference>
<accession>A0ABZ2L9A4</accession>
<name>A0ABZ2L9A4_9BACT</name>
<protein>
    <submittedName>
        <fullName evidence="3">Uncharacterized protein</fullName>
    </submittedName>
</protein>
<evidence type="ECO:0000313" key="3">
    <source>
        <dbReference type="EMBL" id="WXB05292.1"/>
    </source>
</evidence>
<dbReference type="RefSeq" id="WP_394834935.1">
    <property type="nucleotide sequence ID" value="NZ_CP089929.1"/>
</dbReference>
<gene>
    <name evidence="3" type="ORF">LVJ94_51395</name>
</gene>
<feature type="compositionally biased region" description="Gly residues" evidence="1">
    <location>
        <begin position="37"/>
        <end position="46"/>
    </location>
</feature>
<evidence type="ECO:0000313" key="4">
    <source>
        <dbReference type="Proteomes" id="UP001374803"/>
    </source>
</evidence>
<proteinExistence type="predicted"/>
<evidence type="ECO:0000256" key="1">
    <source>
        <dbReference type="SAM" id="MobiDB-lite"/>
    </source>
</evidence>
<keyword evidence="4" id="KW-1185">Reference proteome</keyword>
<evidence type="ECO:0000256" key="2">
    <source>
        <dbReference type="SAM" id="SignalP"/>
    </source>
</evidence>
<feature type="compositionally biased region" description="Basic and acidic residues" evidence="1">
    <location>
        <begin position="47"/>
        <end position="61"/>
    </location>
</feature>
<feature type="region of interest" description="Disordered" evidence="1">
    <location>
        <begin position="25"/>
        <end position="69"/>
    </location>
</feature>
<feature type="signal peptide" evidence="2">
    <location>
        <begin position="1"/>
        <end position="27"/>
    </location>
</feature>
<dbReference type="EMBL" id="CP089983">
    <property type="protein sequence ID" value="WXB05292.1"/>
    <property type="molecule type" value="Genomic_DNA"/>
</dbReference>
<keyword evidence="2" id="KW-0732">Signal</keyword>
<dbReference type="Proteomes" id="UP001374803">
    <property type="component" value="Chromosome"/>
</dbReference>
<sequence>MRSFHGLFALAVVVPLALFACSSSSSSSDPPPSSDGGFEGGDGAPGDGEKDAGTDATRDATADSGPTAKYYSGIADKSCAEACLAIGKTCTPSCTVARSCGAHDQKDPPYAGSACYYRQSGGTRFNQGRSLLGCDEVVTTTWSYNFSTYTLGDYLGNEPASCCCQ</sequence>
<dbReference type="PROSITE" id="PS51257">
    <property type="entry name" value="PROKAR_LIPOPROTEIN"/>
    <property type="match status" value="1"/>
</dbReference>
<feature type="chain" id="PRO_5046685217" evidence="2">
    <location>
        <begin position="28"/>
        <end position="165"/>
    </location>
</feature>